<evidence type="ECO:0000259" key="11">
    <source>
        <dbReference type="Pfam" id="PF25597"/>
    </source>
</evidence>
<keyword evidence="4" id="KW-0378">Hydrolase</keyword>
<organism evidence="12">
    <name type="scientific">Tanacetum cinerariifolium</name>
    <name type="common">Dalmatian daisy</name>
    <name type="synonym">Chrysanthemum cinerariifolium</name>
    <dbReference type="NCBI Taxonomy" id="118510"/>
    <lineage>
        <taxon>Eukaryota</taxon>
        <taxon>Viridiplantae</taxon>
        <taxon>Streptophyta</taxon>
        <taxon>Embryophyta</taxon>
        <taxon>Tracheophyta</taxon>
        <taxon>Spermatophyta</taxon>
        <taxon>Magnoliopsida</taxon>
        <taxon>eudicotyledons</taxon>
        <taxon>Gunneridae</taxon>
        <taxon>Pentapetalae</taxon>
        <taxon>asterids</taxon>
        <taxon>campanulids</taxon>
        <taxon>Asterales</taxon>
        <taxon>Asteraceae</taxon>
        <taxon>Asteroideae</taxon>
        <taxon>Anthemideae</taxon>
        <taxon>Anthemidinae</taxon>
        <taxon>Tanacetum</taxon>
    </lineage>
</organism>
<evidence type="ECO:0000313" key="12">
    <source>
        <dbReference type="EMBL" id="GFC96641.1"/>
    </source>
</evidence>
<dbReference type="InterPro" id="IPR057670">
    <property type="entry name" value="SH3_retrovirus"/>
</dbReference>
<evidence type="ECO:0000256" key="8">
    <source>
        <dbReference type="ARBA" id="ARBA00022932"/>
    </source>
</evidence>
<dbReference type="GO" id="GO:0016787">
    <property type="term" value="F:hydrolase activity"/>
    <property type="evidence" value="ECO:0007669"/>
    <property type="project" value="UniProtKB-KW"/>
</dbReference>
<proteinExistence type="predicted"/>
<dbReference type="GO" id="GO:0046872">
    <property type="term" value="F:metal ion binding"/>
    <property type="evidence" value="ECO:0007669"/>
    <property type="project" value="UniProtKB-KW"/>
</dbReference>
<keyword evidence="9" id="KW-0233">DNA recombination</keyword>
<dbReference type="PANTHER" id="PTHR42648:SF11">
    <property type="entry name" value="TRANSPOSON TY4-P GAG-POL POLYPROTEIN"/>
    <property type="match status" value="1"/>
</dbReference>
<evidence type="ECO:0000256" key="4">
    <source>
        <dbReference type="ARBA" id="ARBA00022801"/>
    </source>
</evidence>
<keyword evidence="6" id="KW-0229">DNA integration</keyword>
<feature type="compositionally biased region" description="Low complexity" evidence="10">
    <location>
        <begin position="137"/>
        <end position="149"/>
    </location>
</feature>
<dbReference type="PANTHER" id="PTHR42648">
    <property type="entry name" value="TRANSPOSASE, PUTATIVE-RELATED"/>
    <property type="match status" value="1"/>
</dbReference>
<keyword evidence="3" id="KW-0255">Endonuclease</keyword>
<sequence length="179" mass="20250">MFLWAEAVATVCYTQNRSLIHTRHHKTPYELVHNKKPDLTFFRVFGALCYPTNDSEDLEKLQPTADTGIFIGYVPSRKWYRIYNKRTRQLEILFQPMFDEYLEPHRAERPDSPAQAVQVSVSSAGTPLSTTIDQDAPSPHISPSSSALQSLSLPPGVVAKPHFMEDHNVAPVDNNPFVN</sequence>
<keyword evidence="8" id="KW-0548">Nucleotidyltransferase</keyword>
<accession>A0A699SG63</accession>
<evidence type="ECO:0000256" key="2">
    <source>
        <dbReference type="ARBA" id="ARBA00022723"/>
    </source>
</evidence>
<feature type="region of interest" description="Disordered" evidence="10">
    <location>
        <begin position="107"/>
        <end position="149"/>
    </location>
</feature>
<keyword evidence="7" id="KW-0695">RNA-directed DNA polymerase</keyword>
<dbReference type="EMBL" id="BKCJ011161453">
    <property type="protein sequence ID" value="GFC96641.1"/>
    <property type="molecule type" value="Genomic_DNA"/>
</dbReference>
<dbReference type="AlphaFoldDB" id="A0A699SG63"/>
<feature type="non-terminal residue" evidence="12">
    <location>
        <position position="179"/>
    </location>
</feature>
<evidence type="ECO:0000256" key="5">
    <source>
        <dbReference type="ARBA" id="ARBA00022842"/>
    </source>
</evidence>
<keyword evidence="2" id="KW-0479">Metal-binding</keyword>
<gene>
    <name evidence="12" type="ORF">Tci_868611</name>
</gene>
<dbReference type="Pfam" id="PF25597">
    <property type="entry name" value="SH3_retrovirus"/>
    <property type="match status" value="1"/>
</dbReference>
<evidence type="ECO:0000256" key="7">
    <source>
        <dbReference type="ARBA" id="ARBA00022918"/>
    </source>
</evidence>
<keyword evidence="8" id="KW-0808">Transferase</keyword>
<dbReference type="GO" id="GO:0015074">
    <property type="term" value="P:DNA integration"/>
    <property type="evidence" value="ECO:0007669"/>
    <property type="project" value="UniProtKB-KW"/>
</dbReference>
<reference evidence="12" key="1">
    <citation type="journal article" date="2019" name="Sci. Rep.">
        <title>Draft genome of Tanacetum cinerariifolium, the natural source of mosquito coil.</title>
        <authorList>
            <person name="Yamashiro T."/>
            <person name="Shiraishi A."/>
            <person name="Satake H."/>
            <person name="Nakayama K."/>
        </authorList>
    </citation>
    <scope>NUCLEOTIDE SEQUENCE</scope>
</reference>
<evidence type="ECO:0000256" key="9">
    <source>
        <dbReference type="ARBA" id="ARBA00023172"/>
    </source>
</evidence>
<dbReference type="GO" id="GO:0003964">
    <property type="term" value="F:RNA-directed DNA polymerase activity"/>
    <property type="evidence" value="ECO:0007669"/>
    <property type="project" value="UniProtKB-KW"/>
</dbReference>
<keyword evidence="1" id="KW-0540">Nuclease</keyword>
<evidence type="ECO:0000256" key="1">
    <source>
        <dbReference type="ARBA" id="ARBA00022722"/>
    </source>
</evidence>
<evidence type="ECO:0000256" key="10">
    <source>
        <dbReference type="SAM" id="MobiDB-lite"/>
    </source>
</evidence>
<feature type="compositionally biased region" description="Low complexity" evidence="10">
    <location>
        <begin position="114"/>
        <end position="124"/>
    </location>
</feature>
<comment type="caution">
    <text evidence="12">The sequence shown here is derived from an EMBL/GenBank/DDBJ whole genome shotgun (WGS) entry which is preliminary data.</text>
</comment>
<name>A0A699SG63_TANCI</name>
<dbReference type="GO" id="GO:0006310">
    <property type="term" value="P:DNA recombination"/>
    <property type="evidence" value="ECO:0007669"/>
    <property type="project" value="UniProtKB-KW"/>
</dbReference>
<evidence type="ECO:0000256" key="6">
    <source>
        <dbReference type="ARBA" id="ARBA00022908"/>
    </source>
</evidence>
<keyword evidence="5" id="KW-0460">Magnesium</keyword>
<dbReference type="InterPro" id="IPR039537">
    <property type="entry name" value="Retrotran_Ty1/copia-like"/>
</dbReference>
<protein>
    <recommendedName>
        <fullName evidence="11">Retroviral polymerase SH3-like domain-containing protein</fullName>
    </recommendedName>
</protein>
<feature type="domain" description="Retroviral polymerase SH3-like" evidence="11">
    <location>
        <begin position="48"/>
        <end position="101"/>
    </location>
</feature>
<evidence type="ECO:0000256" key="3">
    <source>
        <dbReference type="ARBA" id="ARBA00022759"/>
    </source>
</evidence>
<dbReference type="GO" id="GO:0003887">
    <property type="term" value="F:DNA-directed DNA polymerase activity"/>
    <property type="evidence" value="ECO:0007669"/>
    <property type="project" value="UniProtKB-KW"/>
</dbReference>
<keyword evidence="8" id="KW-0239">DNA-directed DNA polymerase</keyword>
<dbReference type="GO" id="GO:0004519">
    <property type="term" value="F:endonuclease activity"/>
    <property type="evidence" value="ECO:0007669"/>
    <property type="project" value="UniProtKB-KW"/>
</dbReference>